<keyword evidence="2" id="KW-1185">Reference proteome</keyword>
<organism evidence="1 2">
    <name type="scientific">Durusdinium trenchii</name>
    <dbReference type="NCBI Taxonomy" id="1381693"/>
    <lineage>
        <taxon>Eukaryota</taxon>
        <taxon>Sar</taxon>
        <taxon>Alveolata</taxon>
        <taxon>Dinophyceae</taxon>
        <taxon>Suessiales</taxon>
        <taxon>Symbiodiniaceae</taxon>
        <taxon>Durusdinium</taxon>
    </lineage>
</organism>
<proteinExistence type="predicted"/>
<accession>A0ABP0ILN9</accession>
<gene>
    <name evidence="1" type="ORF">CCMP2556_LOCUS7322</name>
</gene>
<reference evidence="1 2" key="1">
    <citation type="submission" date="2024-02" db="EMBL/GenBank/DDBJ databases">
        <authorList>
            <person name="Chen Y."/>
            <person name="Shah S."/>
            <person name="Dougan E. K."/>
            <person name="Thang M."/>
            <person name="Chan C."/>
        </authorList>
    </citation>
    <scope>NUCLEOTIDE SEQUENCE [LARGE SCALE GENOMIC DNA]</scope>
</reference>
<sequence length="144" mass="16214">MTLYECYRLRHPWKTACHLPTLKRSLSATRWSRRSPHLTSERCWSSAIVAGTNALEGVEGHARWSPLARSRGACWRDCSSQRLERRRDAGAQFAVSSWLPSSKRMRQFLEGLGAESAGAGEFGTTICGTGWEEDIVSHRDVSYL</sequence>
<protein>
    <submittedName>
        <fullName evidence="1">Uncharacterized protein</fullName>
    </submittedName>
</protein>
<evidence type="ECO:0000313" key="1">
    <source>
        <dbReference type="EMBL" id="CAK9003513.1"/>
    </source>
</evidence>
<evidence type="ECO:0000313" key="2">
    <source>
        <dbReference type="Proteomes" id="UP001642484"/>
    </source>
</evidence>
<comment type="caution">
    <text evidence="1">The sequence shown here is derived from an EMBL/GenBank/DDBJ whole genome shotgun (WGS) entry which is preliminary data.</text>
</comment>
<dbReference type="Proteomes" id="UP001642484">
    <property type="component" value="Unassembled WGS sequence"/>
</dbReference>
<name>A0ABP0ILN9_9DINO</name>
<dbReference type="EMBL" id="CAXAMN010003225">
    <property type="protein sequence ID" value="CAK9003513.1"/>
    <property type="molecule type" value="Genomic_DNA"/>
</dbReference>